<dbReference type="Pfam" id="PF01979">
    <property type="entry name" value="Amidohydro_1"/>
    <property type="match status" value="1"/>
</dbReference>
<dbReference type="Gene3D" id="2.30.40.10">
    <property type="entry name" value="Urease, subunit C, domain 1"/>
    <property type="match status" value="1"/>
</dbReference>
<dbReference type="Proteomes" id="UP001174909">
    <property type="component" value="Unassembled WGS sequence"/>
</dbReference>
<evidence type="ECO:0000313" key="8">
    <source>
        <dbReference type="EMBL" id="CAI8039247.1"/>
    </source>
</evidence>
<dbReference type="EMBL" id="CASHTH010003031">
    <property type="protein sequence ID" value="CAI8039247.1"/>
    <property type="molecule type" value="Genomic_DNA"/>
</dbReference>
<dbReference type="SUPFAM" id="SSF51338">
    <property type="entry name" value="Composite domain of metallo-dependent hydrolases"/>
    <property type="match status" value="1"/>
</dbReference>
<dbReference type="AlphaFoldDB" id="A0AA35T1G3"/>
<dbReference type="Gene3D" id="3.20.20.140">
    <property type="entry name" value="Metal-dependent hydrolases"/>
    <property type="match status" value="1"/>
</dbReference>
<evidence type="ECO:0000256" key="2">
    <source>
        <dbReference type="ARBA" id="ARBA00012782"/>
    </source>
</evidence>
<comment type="caution">
    <text evidence="8">The sequence shown here is derived from an EMBL/GenBank/DDBJ whole genome shotgun (WGS) entry which is preliminary data.</text>
</comment>
<feature type="domain" description="Amidohydrolase-related" evidence="6">
    <location>
        <begin position="76"/>
        <end position="360"/>
    </location>
</feature>
<keyword evidence="3" id="KW-0378">Hydrolase</keyword>
<accession>A0AA35T1G3</accession>
<proteinExistence type="inferred from homology"/>
<dbReference type="InterPro" id="IPR011059">
    <property type="entry name" value="Metal-dep_hydrolase_composite"/>
</dbReference>
<gene>
    <name evidence="8" type="ORF">GBAR_LOCUS21812</name>
</gene>
<keyword evidence="9" id="KW-1185">Reference proteome</keyword>
<evidence type="ECO:0000256" key="5">
    <source>
        <dbReference type="ARBA" id="ARBA00047720"/>
    </source>
</evidence>
<dbReference type="PANTHER" id="PTHR11113:SF2">
    <property type="entry name" value="ADENINE DEAMINASE"/>
    <property type="match status" value="1"/>
</dbReference>
<dbReference type="InterPro" id="IPR006679">
    <property type="entry name" value="Adenine_deam"/>
</dbReference>
<evidence type="ECO:0000256" key="1">
    <source>
        <dbReference type="ARBA" id="ARBA00006773"/>
    </source>
</evidence>
<dbReference type="InterPro" id="IPR032466">
    <property type="entry name" value="Metal_Hydrolase"/>
</dbReference>
<dbReference type="HAMAP" id="MF_01518">
    <property type="entry name" value="Adenine_deamin"/>
    <property type="match status" value="1"/>
</dbReference>
<feature type="domain" description="Adenine deaminase C-terminal" evidence="7">
    <location>
        <begin position="413"/>
        <end position="579"/>
    </location>
</feature>
<comment type="similarity">
    <text evidence="1">Belongs to the metallo-dependent hydrolases superfamily. Adenine deaminase family.</text>
</comment>
<dbReference type="GO" id="GO:0006146">
    <property type="term" value="P:adenine catabolic process"/>
    <property type="evidence" value="ECO:0007669"/>
    <property type="project" value="InterPro"/>
</dbReference>
<dbReference type="InterPro" id="IPR026912">
    <property type="entry name" value="Adenine_deam_C"/>
</dbReference>
<dbReference type="EC" id="3.5.4.2" evidence="2"/>
<protein>
    <recommendedName>
        <fullName evidence="2">adenine deaminase</fullName>
        <ecNumber evidence="2">3.5.4.2</ecNumber>
    </recommendedName>
</protein>
<evidence type="ECO:0000259" key="7">
    <source>
        <dbReference type="Pfam" id="PF13382"/>
    </source>
</evidence>
<sequence>MRTLAQSVRTLGAVATGRRHADLVLTDCSLVNVYTREIQKNIQVSVAGQRIAYVGTDASHTIAPGTRVIDLGGRHLTPGLAEPHMHIDQLVTPSEFANRLLLRGTTSLFSDPIDIVSVAGYRGFREFVRLATGLPMRIFNMVPGGLPVDDKFGDVKTLTLKEEAEAIKLDGVLGLGEVFAWTKVTLQDPRTIQSLVQMLEAGCVINGHTAGASDRKLQAYVSSGILSCHEPIDFEQTLERLRLGMWIMIREGSIRRDLAEIVPRVLSSGTYIDRLMFCADELNPVDLEMYGHIDHCIRKAVELGMNPVDAITIASRNCFDYYGMGRELGGIAPGKLADMVILDDPGSFRPRMVIVGGKIVVRDGALVAQAPRRRVPGWLRRTVDLAELSAADFAISSKKPSVRANTIYMATEIITRPGSQDLPTRDGNVPASRDRDIWKVAAFDRISGTKRSTVGFLENFGAEIGAFAATKNFHENNLIVIGMDEEEMAMAANHLIRSQGGMAVVRDGRVVADMPFEIGGIISTRPFERVRSDFEGIDGTIADAGCKFSRPSLIPVFLPFLALPSVRILHSGMVDVKRRTLIPPIV</sequence>
<dbReference type="GO" id="GO:0000034">
    <property type="term" value="F:adenine deaminase activity"/>
    <property type="evidence" value="ECO:0007669"/>
    <property type="project" value="UniProtKB-EC"/>
</dbReference>
<dbReference type="SUPFAM" id="SSF51556">
    <property type="entry name" value="Metallo-dependent hydrolases"/>
    <property type="match status" value="1"/>
</dbReference>
<dbReference type="Pfam" id="PF13382">
    <property type="entry name" value="Adenine_deam_C"/>
    <property type="match status" value="1"/>
</dbReference>
<evidence type="ECO:0000259" key="6">
    <source>
        <dbReference type="Pfam" id="PF01979"/>
    </source>
</evidence>
<name>A0AA35T1G3_GEOBA</name>
<keyword evidence="4" id="KW-0464">Manganese</keyword>
<organism evidence="8 9">
    <name type="scientific">Geodia barretti</name>
    <name type="common">Barrett's horny sponge</name>
    <dbReference type="NCBI Taxonomy" id="519541"/>
    <lineage>
        <taxon>Eukaryota</taxon>
        <taxon>Metazoa</taxon>
        <taxon>Porifera</taxon>
        <taxon>Demospongiae</taxon>
        <taxon>Heteroscleromorpha</taxon>
        <taxon>Tetractinellida</taxon>
        <taxon>Astrophorina</taxon>
        <taxon>Geodiidae</taxon>
        <taxon>Geodia</taxon>
    </lineage>
</organism>
<evidence type="ECO:0000313" key="9">
    <source>
        <dbReference type="Proteomes" id="UP001174909"/>
    </source>
</evidence>
<reference evidence="8" key="1">
    <citation type="submission" date="2023-03" db="EMBL/GenBank/DDBJ databases">
        <authorList>
            <person name="Steffen K."/>
            <person name="Cardenas P."/>
        </authorList>
    </citation>
    <scope>NUCLEOTIDE SEQUENCE</scope>
</reference>
<evidence type="ECO:0000256" key="3">
    <source>
        <dbReference type="ARBA" id="ARBA00022801"/>
    </source>
</evidence>
<evidence type="ECO:0000256" key="4">
    <source>
        <dbReference type="ARBA" id="ARBA00023211"/>
    </source>
</evidence>
<comment type="catalytic activity">
    <reaction evidence="5">
        <text>adenine + H2O + H(+) = hypoxanthine + NH4(+)</text>
        <dbReference type="Rhea" id="RHEA:23688"/>
        <dbReference type="ChEBI" id="CHEBI:15377"/>
        <dbReference type="ChEBI" id="CHEBI:15378"/>
        <dbReference type="ChEBI" id="CHEBI:16708"/>
        <dbReference type="ChEBI" id="CHEBI:17368"/>
        <dbReference type="ChEBI" id="CHEBI:28938"/>
        <dbReference type="EC" id="3.5.4.2"/>
    </reaction>
</comment>
<dbReference type="PANTHER" id="PTHR11113">
    <property type="entry name" value="N-ACETYLGLUCOSAMINE-6-PHOSPHATE DEACETYLASE"/>
    <property type="match status" value="1"/>
</dbReference>
<dbReference type="InterPro" id="IPR006680">
    <property type="entry name" value="Amidohydro-rel"/>
</dbReference>